<accession>A0A2N0NLD1</accession>
<protein>
    <submittedName>
        <fullName evidence="1">Uncharacterized protein</fullName>
    </submittedName>
</protein>
<dbReference type="VEuPathDB" id="FungiDB:RhiirA1_523573"/>
<sequence length="117" mass="13521">MTSKSKESYERLFQKLVDFSKENNQILSPPLIISDFEQPAINAAQIPNAFDQVKSLMPPNLVQYFEDNYVYGKVIRCHQHRHNQSVIQKPPQFSPVLWSVYELVESGHSRTQNTVEG</sequence>
<gene>
    <name evidence="1" type="ORF">RhiirA5_436856</name>
</gene>
<reference evidence="1 2" key="1">
    <citation type="submission" date="2016-04" db="EMBL/GenBank/DDBJ databases">
        <title>Genome analyses suggest a sexual origin of heterokaryosis in a supposedly ancient asexual fungus.</title>
        <authorList>
            <person name="Ropars J."/>
            <person name="Sedzielewska K."/>
            <person name="Noel J."/>
            <person name="Charron P."/>
            <person name="Farinelli L."/>
            <person name="Marton T."/>
            <person name="Kruger M."/>
            <person name="Pelin A."/>
            <person name="Brachmann A."/>
            <person name="Corradi N."/>
        </authorList>
    </citation>
    <scope>NUCLEOTIDE SEQUENCE [LARGE SCALE GENOMIC DNA]</scope>
    <source>
        <strain evidence="1 2">A5</strain>
    </source>
</reference>
<reference evidence="1 2" key="2">
    <citation type="submission" date="2017-09" db="EMBL/GenBank/DDBJ databases">
        <title>Extensive intraspecific genome diversity in a model arbuscular mycorrhizal fungus.</title>
        <authorList>
            <person name="Chen E.C."/>
            <person name="Morin E."/>
            <person name="Beaudet D."/>
            <person name="Noel J."/>
            <person name="Ndikumana S."/>
            <person name="Charron P."/>
            <person name="St-Onge C."/>
            <person name="Giorgi J."/>
            <person name="Grigoriev I.V."/>
            <person name="Roux C."/>
            <person name="Martin F.M."/>
            <person name="Corradi N."/>
        </authorList>
    </citation>
    <scope>NUCLEOTIDE SEQUENCE [LARGE SCALE GENOMIC DNA]</scope>
    <source>
        <strain evidence="1 2">A5</strain>
    </source>
</reference>
<dbReference type="EMBL" id="LLXJ01004860">
    <property type="protein sequence ID" value="PKB95365.1"/>
    <property type="molecule type" value="Genomic_DNA"/>
</dbReference>
<comment type="caution">
    <text evidence="1">The sequence shown here is derived from an EMBL/GenBank/DDBJ whole genome shotgun (WGS) entry which is preliminary data.</text>
</comment>
<dbReference type="Proteomes" id="UP000232722">
    <property type="component" value="Unassembled WGS sequence"/>
</dbReference>
<dbReference type="AlphaFoldDB" id="A0A2N0NLD1"/>
<evidence type="ECO:0000313" key="1">
    <source>
        <dbReference type="EMBL" id="PKB95365.1"/>
    </source>
</evidence>
<organism evidence="1 2">
    <name type="scientific">Rhizophagus irregularis</name>
    <dbReference type="NCBI Taxonomy" id="588596"/>
    <lineage>
        <taxon>Eukaryota</taxon>
        <taxon>Fungi</taxon>
        <taxon>Fungi incertae sedis</taxon>
        <taxon>Mucoromycota</taxon>
        <taxon>Glomeromycotina</taxon>
        <taxon>Glomeromycetes</taxon>
        <taxon>Glomerales</taxon>
        <taxon>Glomeraceae</taxon>
        <taxon>Rhizophagus</taxon>
    </lineage>
</organism>
<proteinExistence type="predicted"/>
<evidence type="ECO:0000313" key="2">
    <source>
        <dbReference type="Proteomes" id="UP000232722"/>
    </source>
</evidence>
<name>A0A2N0NLD1_9GLOM</name>